<dbReference type="InterPro" id="IPR001810">
    <property type="entry name" value="F-box_dom"/>
</dbReference>
<name>A0A8H6XXL3_9AGAR</name>
<evidence type="ECO:0000313" key="3">
    <source>
        <dbReference type="Proteomes" id="UP000623467"/>
    </source>
</evidence>
<evidence type="ECO:0000259" key="1">
    <source>
        <dbReference type="Pfam" id="PF12937"/>
    </source>
</evidence>
<evidence type="ECO:0000313" key="2">
    <source>
        <dbReference type="EMBL" id="KAF7348110.1"/>
    </source>
</evidence>
<dbReference type="InterPro" id="IPR036047">
    <property type="entry name" value="F-box-like_dom_sf"/>
</dbReference>
<dbReference type="AlphaFoldDB" id="A0A8H6XXL3"/>
<dbReference type="OrthoDB" id="3012505at2759"/>
<feature type="domain" description="F-box" evidence="1">
    <location>
        <begin position="51"/>
        <end position="105"/>
    </location>
</feature>
<dbReference type="SUPFAM" id="SSF81383">
    <property type="entry name" value="F-box domain"/>
    <property type="match status" value="1"/>
</dbReference>
<keyword evidence="3" id="KW-1185">Reference proteome</keyword>
<protein>
    <submittedName>
        <fullName evidence="2">F-box domain-containing protein</fullName>
    </submittedName>
</protein>
<dbReference type="Gene3D" id="1.20.1280.50">
    <property type="match status" value="1"/>
</dbReference>
<dbReference type="EMBL" id="JACAZH010000017">
    <property type="protein sequence ID" value="KAF7348110.1"/>
    <property type="molecule type" value="Genomic_DNA"/>
</dbReference>
<dbReference type="Proteomes" id="UP000623467">
    <property type="component" value="Unassembled WGS sequence"/>
</dbReference>
<proteinExistence type="predicted"/>
<gene>
    <name evidence="2" type="ORF">MSAN_01763600</name>
</gene>
<accession>A0A8H6XXL3</accession>
<reference evidence="2" key="1">
    <citation type="submission" date="2020-05" db="EMBL/GenBank/DDBJ databases">
        <title>Mycena genomes resolve the evolution of fungal bioluminescence.</title>
        <authorList>
            <person name="Tsai I.J."/>
        </authorList>
    </citation>
    <scope>NUCLEOTIDE SEQUENCE</scope>
    <source>
        <strain evidence="2">160909Yilan</strain>
    </source>
</reference>
<dbReference type="Pfam" id="PF12937">
    <property type="entry name" value="F-box-like"/>
    <property type="match status" value="1"/>
</dbReference>
<comment type="caution">
    <text evidence="2">The sequence shown here is derived from an EMBL/GenBank/DDBJ whole genome shotgun (WGS) entry which is preliminary data.</text>
</comment>
<organism evidence="2 3">
    <name type="scientific">Mycena sanguinolenta</name>
    <dbReference type="NCBI Taxonomy" id="230812"/>
    <lineage>
        <taxon>Eukaryota</taxon>
        <taxon>Fungi</taxon>
        <taxon>Dikarya</taxon>
        <taxon>Basidiomycota</taxon>
        <taxon>Agaricomycotina</taxon>
        <taxon>Agaricomycetes</taxon>
        <taxon>Agaricomycetidae</taxon>
        <taxon>Agaricales</taxon>
        <taxon>Marasmiineae</taxon>
        <taxon>Mycenaceae</taxon>
        <taxon>Mycena</taxon>
    </lineage>
</organism>
<sequence length="516" mass="57543">MPENRPQESREAEGELRQRVLRSDLPSVVSHRSDLETTFCSLRIESAAHAKLPPELLAQIFLFCSPPTEVVLPPKSDHPLLTLTQICRTWRELALDVPELWATISVTFAEEQTDVERITDVTFQWLSRARDGYSLSITAECTGKYAATTCENPSLVAPFVSMVISHAHRLRHFELGFPMTALLPLFALPHDTFSSLETMWLRPLLRLEDLAVTEPAWWHWPSTSTAFTSAPLLREIAFAPTSLLKIPDLENNFGDDILARTYSPSDRNALASWRAVFAPTFLLPWSQLRALNFPLTALTAEMWCTILAECTQLEELSAAVKPSLGYQCDSNPEPPINLNQLTVLGVAAYGGGGEELIDRLVAPALTTLLILGQPFPAVCLTGFQLRSSFVLKSFMPFAIIPAQDFAILSQHFSDVTELSFFHMSTEHFPTPFWERLGRADLLPKLEVLIIRPTATQASAVVDMIASRWDAAVEGHVPNLRVSFCDVKPAHLPAISEELRRLEKYAAGGRVVEMIFV</sequence>